<reference evidence="2" key="2">
    <citation type="submission" date="2021-08" db="EMBL/GenBank/DDBJ databases">
        <authorList>
            <person name="Tani A."/>
            <person name="Ola A."/>
            <person name="Ogura Y."/>
            <person name="Katsura K."/>
            <person name="Hayashi T."/>
        </authorList>
    </citation>
    <scope>NUCLEOTIDE SEQUENCE</scope>
    <source>
        <strain evidence="2">DSM 19015</strain>
    </source>
</reference>
<evidence type="ECO:0008006" key="4">
    <source>
        <dbReference type="Google" id="ProtNLM"/>
    </source>
</evidence>
<feature type="transmembrane region" description="Helical" evidence="1">
    <location>
        <begin position="33"/>
        <end position="59"/>
    </location>
</feature>
<reference evidence="2" key="1">
    <citation type="journal article" date="2021" name="Front. Microbiol.">
        <title>Comprehensive Comparative Genomics and Phenotyping of Methylobacterium Species.</title>
        <authorList>
            <person name="Alessa O."/>
            <person name="Ogura Y."/>
            <person name="Fujitani Y."/>
            <person name="Takami H."/>
            <person name="Hayashi T."/>
            <person name="Sahin N."/>
            <person name="Tani A."/>
        </authorList>
    </citation>
    <scope>NUCLEOTIDE SEQUENCE</scope>
    <source>
        <strain evidence="2">DSM 19015</strain>
    </source>
</reference>
<sequence>MIACRLAAGAIALVAMAGFTAGFVAVFGRTGSLAAAAAVMLSYFTNITALLVAGLFLATLVRPARWLSSRLLAAAALTVVLVGVVQFLLLSGTKVPRGGDAIADLLLHVVLPLAVPFYWLACGVKGQLRFHDPLAWTLYPLAYLAFALVRGEATGRYAYPFIDVARTGWHMVIAHAVAITVAFIATGFGLVALDGFLARRKDGA</sequence>
<evidence type="ECO:0000313" key="2">
    <source>
        <dbReference type="EMBL" id="GJD93836.1"/>
    </source>
</evidence>
<dbReference type="NCBIfam" id="NF038065">
    <property type="entry name" value="Pr6Pr"/>
    <property type="match status" value="1"/>
</dbReference>
<evidence type="ECO:0000313" key="3">
    <source>
        <dbReference type="Proteomes" id="UP001055125"/>
    </source>
</evidence>
<comment type="caution">
    <text evidence="2">The sequence shown here is derived from an EMBL/GenBank/DDBJ whole genome shotgun (WGS) entry which is preliminary data.</text>
</comment>
<dbReference type="InterPro" id="IPR049713">
    <property type="entry name" value="Pr6Pr-like"/>
</dbReference>
<evidence type="ECO:0000256" key="1">
    <source>
        <dbReference type="SAM" id="Phobius"/>
    </source>
</evidence>
<feature type="transmembrane region" description="Helical" evidence="1">
    <location>
        <begin position="7"/>
        <end position="27"/>
    </location>
</feature>
<keyword evidence="3" id="KW-1185">Reference proteome</keyword>
<organism evidence="2 3">
    <name type="scientific">Methylobacterium iners</name>
    <dbReference type="NCBI Taxonomy" id="418707"/>
    <lineage>
        <taxon>Bacteria</taxon>
        <taxon>Pseudomonadati</taxon>
        <taxon>Pseudomonadota</taxon>
        <taxon>Alphaproteobacteria</taxon>
        <taxon>Hyphomicrobiales</taxon>
        <taxon>Methylobacteriaceae</taxon>
        <taxon>Methylobacterium</taxon>
    </lineage>
</organism>
<feature type="transmembrane region" description="Helical" evidence="1">
    <location>
        <begin position="133"/>
        <end position="149"/>
    </location>
</feature>
<protein>
    <recommendedName>
        <fullName evidence="4">Pr6Pr family membrane protein</fullName>
    </recommendedName>
</protein>
<keyword evidence="1" id="KW-0812">Transmembrane</keyword>
<dbReference type="Proteomes" id="UP001055125">
    <property type="component" value="Unassembled WGS sequence"/>
</dbReference>
<dbReference type="RefSeq" id="WP_238243028.1">
    <property type="nucleotide sequence ID" value="NZ_BPQP01000016.1"/>
</dbReference>
<proteinExistence type="predicted"/>
<keyword evidence="1" id="KW-1133">Transmembrane helix</keyword>
<feature type="transmembrane region" description="Helical" evidence="1">
    <location>
        <begin position="101"/>
        <end position="121"/>
    </location>
</feature>
<feature type="transmembrane region" description="Helical" evidence="1">
    <location>
        <begin position="71"/>
        <end position="89"/>
    </location>
</feature>
<name>A0ABQ4RSS4_9HYPH</name>
<feature type="transmembrane region" description="Helical" evidence="1">
    <location>
        <begin position="169"/>
        <end position="193"/>
    </location>
</feature>
<dbReference type="EMBL" id="BPQP01000016">
    <property type="protein sequence ID" value="GJD93836.1"/>
    <property type="molecule type" value="Genomic_DNA"/>
</dbReference>
<accession>A0ABQ4RSS4</accession>
<keyword evidence="1" id="KW-0472">Membrane</keyword>
<gene>
    <name evidence="2" type="ORF">OCOJLMKI_1034</name>
</gene>